<dbReference type="EMBL" id="CP036433">
    <property type="protein sequence ID" value="QDU97557.1"/>
    <property type="molecule type" value="Genomic_DNA"/>
</dbReference>
<organism evidence="1 2">
    <name type="scientific">Lignipirellula cremea</name>
    <dbReference type="NCBI Taxonomy" id="2528010"/>
    <lineage>
        <taxon>Bacteria</taxon>
        <taxon>Pseudomonadati</taxon>
        <taxon>Planctomycetota</taxon>
        <taxon>Planctomycetia</taxon>
        <taxon>Pirellulales</taxon>
        <taxon>Pirellulaceae</taxon>
        <taxon>Lignipirellula</taxon>
    </lineage>
</organism>
<dbReference type="Proteomes" id="UP000317648">
    <property type="component" value="Chromosome"/>
</dbReference>
<proteinExistence type="predicted"/>
<keyword evidence="2" id="KW-1185">Reference proteome</keyword>
<dbReference type="OrthoDB" id="9146593at2"/>
<accession>A0A518E0E2</accession>
<dbReference type="RefSeq" id="WP_145056323.1">
    <property type="nucleotide sequence ID" value="NZ_CP036433.1"/>
</dbReference>
<sequence>MHILPSPRLGRRTFLRAGAVAVALPLLDAMTPHVLRAGSPAAADATPPQRMVLIHRPLGTYYPFLFPEQTGLKYQATRFLKILEPHRGRFTVFSGISHLGYPNSHGTDSALFTGVAPEGVRRADDIHNTISLDQEAAELTGSHTRLPSLTLNTANCASLSWNRKGVPIPFERNRARLFTRMFIDGAPEEIDREQKRLAAGRSILDGVRDQLKTLGQELGAADRDRLDTMTTSIREAENSLYQDEAWIARPKPQVEASVKDFQRADHWVDEQQQWFTLVQLALQTDSTRVVVLGLGEHNQTGQPDLEIGHHDASHHGKEPEKIEQLARYEEKEYANFGRFLDNLQNVNEGGRPLLDQTQLLFASNLGDASAHSSDNLPVILAGGGFRHQGHVAFDREKNTPLSNLYVRMLQQFGKETDRFGSSTGVLSELG</sequence>
<evidence type="ECO:0000313" key="1">
    <source>
        <dbReference type="EMBL" id="QDU97557.1"/>
    </source>
</evidence>
<dbReference type="PROSITE" id="PS51318">
    <property type="entry name" value="TAT"/>
    <property type="match status" value="1"/>
</dbReference>
<evidence type="ECO:0008006" key="3">
    <source>
        <dbReference type="Google" id="ProtNLM"/>
    </source>
</evidence>
<dbReference type="Pfam" id="PF07586">
    <property type="entry name" value="HXXSHH"/>
    <property type="match status" value="1"/>
</dbReference>
<reference evidence="1 2" key="1">
    <citation type="submission" date="2019-02" db="EMBL/GenBank/DDBJ databases">
        <title>Deep-cultivation of Planctomycetes and their phenomic and genomic characterization uncovers novel biology.</title>
        <authorList>
            <person name="Wiegand S."/>
            <person name="Jogler M."/>
            <person name="Boedeker C."/>
            <person name="Pinto D."/>
            <person name="Vollmers J."/>
            <person name="Rivas-Marin E."/>
            <person name="Kohn T."/>
            <person name="Peeters S.H."/>
            <person name="Heuer A."/>
            <person name="Rast P."/>
            <person name="Oberbeckmann S."/>
            <person name="Bunk B."/>
            <person name="Jeske O."/>
            <person name="Meyerdierks A."/>
            <person name="Storesund J.E."/>
            <person name="Kallscheuer N."/>
            <person name="Luecker S."/>
            <person name="Lage O.M."/>
            <person name="Pohl T."/>
            <person name="Merkel B.J."/>
            <person name="Hornburger P."/>
            <person name="Mueller R.-W."/>
            <person name="Bruemmer F."/>
            <person name="Labrenz M."/>
            <person name="Spormann A.M."/>
            <person name="Op den Camp H."/>
            <person name="Overmann J."/>
            <person name="Amann R."/>
            <person name="Jetten M.S.M."/>
            <person name="Mascher T."/>
            <person name="Medema M.H."/>
            <person name="Devos D.P."/>
            <person name="Kaster A.-K."/>
            <person name="Ovreas L."/>
            <person name="Rohde M."/>
            <person name="Galperin M.Y."/>
            <person name="Jogler C."/>
        </authorList>
    </citation>
    <scope>NUCLEOTIDE SEQUENCE [LARGE SCALE GENOMIC DNA]</scope>
    <source>
        <strain evidence="1 2">Pla85_3_4</strain>
    </source>
</reference>
<dbReference type="KEGG" id="lcre:Pla8534_54060"/>
<dbReference type="AlphaFoldDB" id="A0A518E0E2"/>
<protein>
    <recommendedName>
        <fullName evidence="3">DUF1552 domain-containing protein</fullName>
    </recommendedName>
</protein>
<name>A0A518E0E2_9BACT</name>
<dbReference type="InterPro" id="IPR006311">
    <property type="entry name" value="TAT_signal"/>
</dbReference>
<evidence type="ECO:0000313" key="2">
    <source>
        <dbReference type="Proteomes" id="UP000317648"/>
    </source>
</evidence>
<dbReference type="InterPro" id="IPR011447">
    <property type="entry name" value="DUF1552"/>
</dbReference>
<gene>
    <name evidence="1" type="ORF">Pla8534_54060</name>
</gene>